<dbReference type="Pfam" id="PF09844">
    <property type="entry name" value="DUF2071"/>
    <property type="match status" value="1"/>
</dbReference>
<accession>A0ABW5IUX3</accession>
<sequence length="177" mass="20711">MYSDFEEISLRLYGKRFDGAKWRKGVVSIAEIVDKVALKLLANTVLSEDYRLHTTKQEIKENEAELDVKYSWQFENEWQHLQVKTNNIPSPYDENTETAFFLDRPYGYGKIDEKESNETEVSHSSWHTNKVHEYSIDVDFSRQFDPVFNILNNMVLHSVILAEGSTVKIHKSHRIPS</sequence>
<reference evidence="2" key="1">
    <citation type="journal article" date="2019" name="Int. J. Syst. Evol. Microbiol.">
        <title>The Global Catalogue of Microorganisms (GCM) 10K type strain sequencing project: providing services to taxonomists for standard genome sequencing and annotation.</title>
        <authorList>
            <consortium name="The Broad Institute Genomics Platform"/>
            <consortium name="The Broad Institute Genome Sequencing Center for Infectious Disease"/>
            <person name="Wu L."/>
            <person name="Ma J."/>
        </authorList>
    </citation>
    <scope>NUCLEOTIDE SEQUENCE [LARGE SCALE GENOMIC DNA]</scope>
    <source>
        <strain evidence="2">KCTC 42585</strain>
    </source>
</reference>
<organism evidence="1 2">
    <name type="scientific">Salinimicrobium flavum</name>
    <dbReference type="NCBI Taxonomy" id="1737065"/>
    <lineage>
        <taxon>Bacteria</taxon>
        <taxon>Pseudomonadati</taxon>
        <taxon>Bacteroidota</taxon>
        <taxon>Flavobacteriia</taxon>
        <taxon>Flavobacteriales</taxon>
        <taxon>Flavobacteriaceae</taxon>
        <taxon>Salinimicrobium</taxon>
    </lineage>
</organism>
<proteinExistence type="predicted"/>
<evidence type="ECO:0000313" key="1">
    <source>
        <dbReference type="EMBL" id="MFD2516753.1"/>
    </source>
</evidence>
<keyword evidence="2" id="KW-1185">Reference proteome</keyword>
<dbReference type="Proteomes" id="UP001597468">
    <property type="component" value="Unassembled WGS sequence"/>
</dbReference>
<gene>
    <name evidence="1" type="ORF">ACFSTG_02510</name>
</gene>
<dbReference type="EMBL" id="JBHULT010000005">
    <property type="protein sequence ID" value="MFD2516753.1"/>
    <property type="molecule type" value="Genomic_DNA"/>
</dbReference>
<protein>
    <submittedName>
        <fullName evidence="1">DUF2071 domain-containing protein</fullName>
    </submittedName>
</protein>
<dbReference type="RefSeq" id="WP_380748129.1">
    <property type="nucleotide sequence ID" value="NZ_JBHULT010000005.1"/>
</dbReference>
<name>A0ABW5IUX3_9FLAO</name>
<comment type="caution">
    <text evidence="1">The sequence shown here is derived from an EMBL/GenBank/DDBJ whole genome shotgun (WGS) entry which is preliminary data.</text>
</comment>
<dbReference type="InterPro" id="IPR018644">
    <property type="entry name" value="DUF2071"/>
</dbReference>
<evidence type="ECO:0000313" key="2">
    <source>
        <dbReference type="Proteomes" id="UP001597468"/>
    </source>
</evidence>